<organism evidence="2 3">
    <name type="scientific">Diversispora eburnea</name>
    <dbReference type="NCBI Taxonomy" id="1213867"/>
    <lineage>
        <taxon>Eukaryota</taxon>
        <taxon>Fungi</taxon>
        <taxon>Fungi incertae sedis</taxon>
        <taxon>Mucoromycota</taxon>
        <taxon>Glomeromycotina</taxon>
        <taxon>Glomeromycetes</taxon>
        <taxon>Diversisporales</taxon>
        <taxon>Diversisporaceae</taxon>
        <taxon>Diversispora</taxon>
    </lineage>
</organism>
<dbReference type="PANTHER" id="PTHR24410:SF23">
    <property type="entry name" value="BTB DOMAIN-CONTAINING PROTEIN-RELATED"/>
    <property type="match status" value="1"/>
</dbReference>
<sequence>MANLILTPEKVQELLNKLSTTEKALKEAQEQAKLLLGLARDFTKLLEVPKDHNVSIKVGKEPNVEIFNVHSGILRTRSSYFDVAFSNKWVNKDKDNVILFQKENITPKIFQIILRYLYGGFLELNEISPEEVFDLLKACDEFCLEETIDFIQDFLLEKHKSWIKNNFFSIHRLCSEFKSFSKLENYCTRFINN</sequence>
<evidence type="ECO:0000313" key="2">
    <source>
        <dbReference type="EMBL" id="CAG8553380.1"/>
    </source>
</evidence>
<dbReference type="Gene3D" id="3.30.710.10">
    <property type="entry name" value="Potassium Channel Kv1.1, Chain A"/>
    <property type="match status" value="1"/>
</dbReference>
<feature type="domain" description="BTB" evidence="1">
    <location>
        <begin position="52"/>
        <end position="126"/>
    </location>
</feature>
<name>A0A9N9B4Q4_9GLOM</name>
<dbReference type="InterPro" id="IPR000210">
    <property type="entry name" value="BTB/POZ_dom"/>
</dbReference>
<dbReference type="InterPro" id="IPR011333">
    <property type="entry name" value="SKP1/BTB/POZ_sf"/>
</dbReference>
<dbReference type="SUPFAM" id="SSF54695">
    <property type="entry name" value="POZ domain"/>
    <property type="match status" value="1"/>
</dbReference>
<dbReference type="EMBL" id="CAJVPK010000840">
    <property type="protein sequence ID" value="CAG8553380.1"/>
    <property type="molecule type" value="Genomic_DNA"/>
</dbReference>
<accession>A0A9N9B4Q4</accession>
<dbReference type="SMART" id="SM00225">
    <property type="entry name" value="BTB"/>
    <property type="match status" value="1"/>
</dbReference>
<dbReference type="Pfam" id="PF00651">
    <property type="entry name" value="BTB"/>
    <property type="match status" value="1"/>
</dbReference>
<dbReference type="Proteomes" id="UP000789706">
    <property type="component" value="Unassembled WGS sequence"/>
</dbReference>
<reference evidence="2" key="1">
    <citation type="submission" date="2021-06" db="EMBL/GenBank/DDBJ databases">
        <authorList>
            <person name="Kallberg Y."/>
            <person name="Tangrot J."/>
            <person name="Rosling A."/>
        </authorList>
    </citation>
    <scope>NUCLEOTIDE SEQUENCE</scope>
    <source>
        <strain evidence="2">AZ414A</strain>
    </source>
</reference>
<proteinExistence type="predicted"/>
<keyword evidence="3" id="KW-1185">Reference proteome</keyword>
<dbReference type="PANTHER" id="PTHR24410">
    <property type="entry name" value="HL07962P-RELATED"/>
    <property type="match status" value="1"/>
</dbReference>
<evidence type="ECO:0000259" key="1">
    <source>
        <dbReference type="PROSITE" id="PS50097"/>
    </source>
</evidence>
<evidence type="ECO:0000313" key="3">
    <source>
        <dbReference type="Proteomes" id="UP000789706"/>
    </source>
</evidence>
<dbReference type="OrthoDB" id="408604at2759"/>
<dbReference type="AlphaFoldDB" id="A0A9N9B4Q4"/>
<comment type="caution">
    <text evidence="2">The sequence shown here is derived from an EMBL/GenBank/DDBJ whole genome shotgun (WGS) entry which is preliminary data.</text>
</comment>
<dbReference type="CDD" id="cd18186">
    <property type="entry name" value="BTB_POZ_ZBTB_KLHL-like"/>
    <property type="match status" value="1"/>
</dbReference>
<dbReference type="PROSITE" id="PS50097">
    <property type="entry name" value="BTB"/>
    <property type="match status" value="1"/>
</dbReference>
<protein>
    <submittedName>
        <fullName evidence="2">11812_t:CDS:1</fullName>
    </submittedName>
</protein>
<dbReference type="InterPro" id="IPR051481">
    <property type="entry name" value="BTB-POZ/Galectin-3-binding"/>
</dbReference>
<gene>
    <name evidence="2" type="ORF">DEBURN_LOCUS7214</name>
</gene>